<dbReference type="InterPro" id="IPR019775">
    <property type="entry name" value="WD40_repeat_CS"/>
</dbReference>
<feature type="repeat" description="WD" evidence="3">
    <location>
        <begin position="102"/>
        <end position="143"/>
    </location>
</feature>
<dbReference type="GO" id="GO:0031464">
    <property type="term" value="C:Cul4A-RING E3 ubiquitin ligase complex"/>
    <property type="evidence" value="ECO:0007669"/>
    <property type="project" value="TreeGrafter"/>
</dbReference>
<dbReference type="PANTHER" id="PTHR46202">
    <property type="entry name" value="DNA EXCISION REPAIR PROTEIN ERCC-8"/>
    <property type="match status" value="1"/>
</dbReference>
<dbReference type="AlphaFoldDB" id="A0A6A4W584"/>
<dbReference type="InterPro" id="IPR001680">
    <property type="entry name" value="WD40_rpt"/>
</dbReference>
<evidence type="ECO:0000256" key="1">
    <source>
        <dbReference type="ARBA" id="ARBA00022574"/>
    </source>
</evidence>
<dbReference type="Gene3D" id="2.130.10.10">
    <property type="entry name" value="YVTN repeat-like/Quinoprotein amine dehydrogenase"/>
    <property type="match status" value="1"/>
</dbReference>
<dbReference type="GO" id="GO:0000209">
    <property type="term" value="P:protein polyubiquitination"/>
    <property type="evidence" value="ECO:0007669"/>
    <property type="project" value="TreeGrafter"/>
</dbReference>
<evidence type="ECO:0000313" key="5">
    <source>
        <dbReference type="EMBL" id="KAF0298162.1"/>
    </source>
</evidence>
<dbReference type="InterPro" id="IPR036322">
    <property type="entry name" value="WD40_repeat_dom_sf"/>
</dbReference>
<accession>A0A6A4W584</accession>
<dbReference type="Pfam" id="PF00400">
    <property type="entry name" value="WD40"/>
    <property type="match status" value="3"/>
</dbReference>
<dbReference type="SUPFAM" id="SSF50978">
    <property type="entry name" value="WD40 repeat-like"/>
    <property type="match status" value="1"/>
</dbReference>
<dbReference type="EMBL" id="VIIS01001441">
    <property type="protein sequence ID" value="KAF0298162.1"/>
    <property type="molecule type" value="Genomic_DNA"/>
</dbReference>
<evidence type="ECO:0000256" key="3">
    <source>
        <dbReference type="PROSITE-ProRule" id="PRU00221"/>
    </source>
</evidence>
<dbReference type="OrthoDB" id="427795at2759"/>
<keyword evidence="1 3" id="KW-0853">WD repeat</keyword>
<proteinExistence type="predicted"/>
<keyword evidence="6" id="KW-1185">Reference proteome</keyword>
<comment type="caution">
    <text evidence="5">The sequence shown here is derived from an EMBL/GenBank/DDBJ whole genome shotgun (WGS) entry which is preliminary data.</text>
</comment>
<protein>
    <submittedName>
        <fullName evidence="5">DNA excision repair protein ERCC-8</fullName>
    </submittedName>
</protein>
<dbReference type="PROSITE" id="PS50294">
    <property type="entry name" value="WD_REPEATS_REGION"/>
    <property type="match status" value="2"/>
</dbReference>
<feature type="repeat" description="WD" evidence="3">
    <location>
        <begin position="195"/>
        <end position="226"/>
    </location>
</feature>
<evidence type="ECO:0000256" key="2">
    <source>
        <dbReference type="ARBA" id="ARBA00022737"/>
    </source>
</evidence>
<evidence type="ECO:0000256" key="4">
    <source>
        <dbReference type="SAM" id="MobiDB-lite"/>
    </source>
</evidence>
<dbReference type="SMART" id="SM00320">
    <property type="entry name" value="WD40"/>
    <property type="match status" value="3"/>
</dbReference>
<feature type="compositionally biased region" description="Basic and acidic residues" evidence="4">
    <location>
        <begin position="253"/>
        <end position="263"/>
    </location>
</feature>
<dbReference type="InterPro" id="IPR042238">
    <property type="entry name" value="Rad28/ERCC8/Ckn1/ATCSA-1"/>
</dbReference>
<dbReference type="PROSITE" id="PS50082">
    <property type="entry name" value="WD_REPEATS_2"/>
    <property type="match status" value="2"/>
</dbReference>
<dbReference type="GO" id="GO:0043161">
    <property type="term" value="P:proteasome-mediated ubiquitin-dependent protein catabolic process"/>
    <property type="evidence" value="ECO:0007669"/>
    <property type="project" value="TreeGrafter"/>
</dbReference>
<evidence type="ECO:0000313" key="6">
    <source>
        <dbReference type="Proteomes" id="UP000440578"/>
    </source>
</evidence>
<dbReference type="Proteomes" id="UP000440578">
    <property type="component" value="Unassembled WGS sequence"/>
</dbReference>
<gene>
    <name evidence="5" type="primary">ERCC8</name>
    <name evidence="5" type="ORF">FJT64_004412</name>
</gene>
<reference evidence="5 6" key="1">
    <citation type="submission" date="2019-07" db="EMBL/GenBank/DDBJ databases">
        <title>Draft genome assembly of a fouling barnacle, Amphibalanus amphitrite (Darwin, 1854): The first reference genome for Thecostraca.</title>
        <authorList>
            <person name="Kim W."/>
        </authorList>
    </citation>
    <scope>NUCLEOTIDE SEQUENCE [LARGE SCALE GENOMIC DNA]</scope>
    <source>
        <strain evidence="5">SNU_AA5</strain>
        <tissue evidence="5">Soma without cirri and trophi</tissue>
    </source>
</reference>
<dbReference type="PANTHER" id="PTHR46202:SF1">
    <property type="entry name" value="DNA EXCISION REPAIR PROTEIN ERCC-8"/>
    <property type="match status" value="1"/>
</dbReference>
<dbReference type="GO" id="GO:0000109">
    <property type="term" value="C:nucleotide-excision repair complex"/>
    <property type="evidence" value="ECO:0007669"/>
    <property type="project" value="TreeGrafter"/>
</dbReference>
<dbReference type="InterPro" id="IPR015943">
    <property type="entry name" value="WD40/YVTN_repeat-like_dom_sf"/>
</dbReference>
<feature type="region of interest" description="Disordered" evidence="4">
    <location>
        <begin position="230"/>
        <end position="263"/>
    </location>
</feature>
<dbReference type="GO" id="GO:0006283">
    <property type="term" value="P:transcription-coupled nucleotide-excision repair"/>
    <property type="evidence" value="ECO:0007669"/>
    <property type="project" value="InterPro"/>
</dbReference>
<organism evidence="5 6">
    <name type="scientific">Amphibalanus amphitrite</name>
    <name type="common">Striped barnacle</name>
    <name type="synonym">Balanus amphitrite</name>
    <dbReference type="NCBI Taxonomy" id="1232801"/>
    <lineage>
        <taxon>Eukaryota</taxon>
        <taxon>Metazoa</taxon>
        <taxon>Ecdysozoa</taxon>
        <taxon>Arthropoda</taxon>
        <taxon>Crustacea</taxon>
        <taxon>Multicrustacea</taxon>
        <taxon>Cirripedia</taxon>
        <taxon>Thoracica</taxon>
        <taxon>Thoracicalcarea</taxon>
        <taxon>Balanomorpha</taxon>
        <taxon>Balanoidea</taxon>
        <taxon>Balanidae</taxon>
        <taxon>Amphibalaninae</taxon>
        <taxon>Amphibalanus</taxon>
    </lineage>
</organism>
<keyword evidence="2" id="KW-0677">Repeat</keyword>
<name>A0A6A4W584_AMPAM</name>
<feature type="compositionally biased region" description="Basic and acidic residues" evidence="4">
    <location>
        <begin position="237"/>
        <end position="246"/>
    </location>
</feature>
<dbReference type="PROSITE" id="PS00678">
    <property type="entry name" value="WD_REPEATS_1"/>
    <property type="match status" value="1"/>
</dbReference>
<sequence>MATYSSMISSIWLEPIIMLQKWWRSWTVGGEESTVTLCDLRSGSNTHQLRGHAAATVDTCRWSPAHHYLLATGGRDKRILFWDVRYAKSQLASLVRSQSRPDGAHRAPVAGLRFLADGRHLVSVGRDGACAVWDLLTGRPRQLTVPPLRLAAANSAGLGCQLAVTTHGRRQLAFLPCGDQVVTCDLGSGEPVQRLDGHLRPVTACQYDRREGRLITSAADGQVLVWTAQRAAPPAEDGVREGEERTNGNNADHLMRDEWSDDD</sequence>